<sequence length="96" mass="10392">MAAAFLATPLIVMYGLPGFGGTFDQRVNSSVSKIYNQVAEDTVAQYQIARKGGDPVQICVQAGLVTAAYLQAQDESNYLEWQEIKNADCARAGIPY</sequence>
<protein>
    <submittedName>
        <fullName evidence="1">Uncharacterized protein</fullName>
    </submittedName>
</protein>
<comment type="caution">
    <text evidence="1">The sequence shown here is derived from an EMBL/GenBank/DDBJ whole genome shotgun (WGS) entry which is preliminary data.</text>
</comment>
<proteinExistence type="predicted"/>
<dbReference type="AlphaFoldDB" id="A0A1F6DA12"/>
<reference evidence="1 2" key="1">
    <citation type="journal article" date="2016" name="Nat. Commun.">
        <title>Thousands of microbial genomes shed light on interconnected biogeochemical processes in an aquifer system.</title>
        <authorList>
            <person name="Anantharaman K."/>
            <person name="Brown C.T."/>
            <person name="Hug L.A."/>
            <person name="Sharon I."/>
            <person name="Castelle C.J."/>
            <person name="Probst A.J."/>
            <person name="Thomas B.C."/>
            <person name="Singh A."/>
            <person name="Wilkins M.J."/>
            <person name="Karaoz U."/>
            <person name="Brodie E.L."/>
            <person name="Williams K.H."/>
            <person name="Hubbard S.S."/>
            <person name="Banfield J.F."/>
        </authorList>
    </citation>
    <scope>NUCLEOTIDE SEQUENCE [LARGE SCALE GENOMIC DNA]</scope>
</reference>
<gene>
    <name evidence="1" type="ORF">A2853_00730</name>
</gene>
<dbReference type="EMBL" id="MFKX01000005">
    <property type="protein sequence ID" value="OGG58283.1"/>
    <property type="molecule type" value="Genomic_DNA"/>
</dbReference>
<organism evidence="1 2">
    <name type="scientific">Candidatus Kaiserbacteria bacterium RIFCSPHIGHO2_01_FULL_55_17</name>
    <dbReference type="NCBI Taxonomy" id="1798484"/>
    <lineage>
        <taxon>Bacteria</taxon>
        <taxon>Candidatus Kaiseribacteriota</taxon>
    </lineage>
</organism>
<evidence type="ECO:0000313" key="1">
    <source>
        <dbReference type="EMBL" id="OGG58283.1"/>
    </source>
</evidence>
<accession>A0A1F6DA12</accession>
<evidence type="ECO:0000313" key="2">
    <source>
        <dbReference type="Proteomes" id="UP000177958"/>
    </source>
</evidence>
<dbReference type="Proteomes" id="UP000177958">
    <property type="component" value="Unassembled WGS sequence"/>
</dbReference>
<name>A0A1F6DA12_9BACT</name>